<name>A0A0J7ZC20_STRVR</name>
<comment type="caution">
    <text evidence="1">The sequence shown here is derived from an EMBL/GenBank/DDBJ whole genome shotgun (WGS) entry which is preliminary data.</text>
</comment>
<dbReference type="RefSeq" id="WP_048582846.1">
    <property type="nucleotide sequence ID" value="NZ_LFNT01000023.1"/>
</dbReference>
<organism evidence="1 2">
    <name type="scientific">Streptomyces viridochromogenes</name>
    <dbReference type="NCBI Taxonomy" id="1938"/>
    <lineage>
        <taxon>Bacteria</taxon>
        <taxon>Bacillati</taxon>
        <taxon>Actinomycetota</taxon>
        <taxon>Actinomycetes</taxon>
        <taxon>Kitasatosporales</taxon>
        <taxon>Streptomycetaceae</taxon>
        <taxon>Streptomyces</taxon>
    </lineage>
</organism>
<dbReference type="InterPro" id="IPR000415">
    <property type="entry name" value="Nitroreductase-like"/>
</dbReference>
<dbReference type="AlphaFoldDB" id="A0A0J7ZC20"/>
<reference evidence="1 2" key="1">
    <citation type="submission" date="2015-06" db="EMBL/GenBank/DDBJ databases">
        <authorList>
            <person name="Ju K.-S."/>
            <person name="Doroghazi J.R."/>
            <person name="Metcalf W.W."/>
        </authorList>
    </citation>
    <scope>NUCLEOTIDE SEQUENCE [LARGE SCALE GENOMIC DNA]</scope>
    <source>
        <strain evidence="1 2">NRRL 3414</strain>
    </source>
</reference>
<dbReference type="EMBL" id="LFNT01000023">
    <property type="protein sequence ID" value="KMS72982.1"/>
    <property type="molecule type" value="Genomic_DNA"/>
</dbReference>
<gene>
    <name evidence="1" type="ORF">ACM01_21005</name>
</gene>
<dbReference type="OrthoDB" id="7783880at2"/>
<accession>A0A0J7ZC20</accession>
<proteinExistence type="predicted"/>
<sequence>MTDAVDLSLPELPLKPRLRPGVTWALENEAMVVRGTDRTHYVRGRHVGRLLVPLLSAMTGRADQTELAAAAACSQAVLHKALRQLDSIGVLEDLAGCEDIPDTPLSDWYARATADTGLHSSGRAVVRCLRNQMVRLIGNGRLHSRAGELLTEHGLTVRTSVLGSPDAIGPDGTADLTVVITPWAADPAELIAVDDAMAASGGRWLVVLESEDGAFLGPLLDRSLFPCLGCARRALPDRAGQGEPRAHGNTDTLVERETRTDVVAAYVAAECLALTAGVGHPSTVRRIIGVGDVEDGIAVRSVSPAADCRRCVSDGPVPDTPTASAHAYEYAVAGLPEDLHGGRTQYGHYTAANVLAQVPRRLCVDETALWSTDVREPAVIEHGPWARLSALLTETYGLRPGTLRRYPPTGGNIGSPRALVWLPESIWGSVRAGLHSYEPQIDALCRLEVPHGAHNRLQASAGDMTCVLQVVDIEPLESKYGPRAPRIGRLDAGVTLEHLLTVCEARTITARLSSPVRAGEFFDAVPGLSRQLLLSGLVELPDIHTESE</sequence>
<evidence type="ECO:0000313" key="1">
    <source>
        <dbReference type="EMBL" id="KMS72982.1"/>
    </source>
</evidence>
<dbReference type="GO" id="GO:0016491">
    <property type="term" value="F:oxidoreductase activity"/>
    <property type="evidence" value="ECO:0007669"/>
    <property type="project" value="InterPro"/>
</dbReference>
<protein>
    <submittedName>
        <fullName evidence="1">Uncharacterized protein</fullName>
    </submittedName>
</protein>
<dbReference type="Gene3D" id="3.40.109.10">
    <property type="entry name" value="NADH Oxidase"/>
    <property type="match status" value="1"/>
</dbReference>
<dbReference type="Proteomes" id="UP000037432">
    <property type="component" value="Unassembled WGS sequence"/>
</dbReference>
<evidence type="ECO:0000313" key="2">
    <source>
        <dbReference type="Proteomes" id="UP000037432"/>
    </source>
</evidence>
<dbReference type="Gene3D" id="3.40.50.720">
    <property type="entry name" value="NAD(P)-binding Rossmann-like Domain"/>
    <property type="match status" value="1"/>
</dbReference>
<dbReference type="PATRIC" id="fig|1938.3.peg.2671"/>